<dbReference type="PANTHER" id="PTHR47359:SF3">
    <property type="entry name" value="NLP_P60 DOMAIN-CONTAINING PROTEIN-RELATED"/>
    <property type="match status" value="1"/>
</dbReference>
<accession>A0A4R5TXB0</accession>
<dbReference type="Proteomes" id="UP000295411">
    <property type="component" value="Unassembled WGS sequence"/>
</dbReference>
<keyword evidence="2" id="KW-0645">Protease</keyword>
<comment type="caution">
    <text evidence="6">The sequence shown here is derived from an EMBL/GenBank/DDBJ whole genome shotgun (WGS) entry which is preliminary data.</text>
</comment>
<evidence type="ECO:0000256" key="3">
    <source>
        <dbReference type="ARBA" id="ARBA00022801"/>
    </source>
</evidence>
<keyword evidence="7" id="KW-1185">Reference proteome</keyword>
<dbReference type="EMBL" id="SMTK01000003">
    <property type="protein sequence ID" value="TDK25780.1"/>
    <property type="molecule type" value="Genomic_DNA"/>
</dbReference>
<comment type="similarity">
    <text evidence="1">Belongs to the peptidase C40 family.</text>
</comment>
<gene>
    <name evidence="6" type="ORF">E2F48_11160</name>
</gene>
<evidence type="ECO:0000256" key="1">
    <source>
        <dbReference type="ARBA" id="ARBA00007074"/>
    </source>
</evidence>
<dbReference type="OrthoDB" id="9815778at2"/>
<protein>
    <submittedName>
        <fullName evidence="6">Peptidoglycan endopeptidase</fullName>
    </submittedName>
</protein>
<evidence type="ECO:0000313" key="6">
    <source>
        <dbReference type="EMBL" id="TDK25780.1"/>
    </source>
</evidence>
<sequence>MSMATALERIQQIQGTLGTLNSSMGAPASAEAPGRAGKVSPAAAAEAAANASMFAEALSSAGVTAGGTAPAVPAVPGLAGPAAPAAGGSEGGSASPVEAAARKYLGLPYIWGGNDPAAGLDCSSFVQHVFRDLGYELPRTTWDQVNQGTPVASMAEARPGDLLFTFNTGHVSIYLGNGKAVDAPQPGSTIQIRDAWENDSNVTAIRRILPAGSSFGAASAGAAR</sequence>
<dbReference type="SUPFAM" id="SSF54001">
    <property type="entry name" value="Cysteine proteinases"/>
    <property type="match status" value="1"/>
</dbReference>
<feature type="domain" description="NlpC/P60" evidence="5">
    <location>
        <begin position="91"/>
        <end position="224"/>
    </location>
</feature>
<dbReference type="GO" id="GO:0008234">
    <property type="term" value="F:cysteine-type peptidase activity"/>
    <property type="evidence" value="ECO:0007669"/>
    <property type="project" value="UniProtKB-KW"/>
</dbReference>
<evidence type="ECO:0000259" key="5">
    <source>
        <dbReference type="PROSITE" id="PS51935"/>
    </source>
</evidence>
<keyword evidence="3" id="KW-0378">Hydrolase</keyword>
<name>A0A4R5TXB0_9MICC</name>
<keyword evidence="4" id="KW-0788">Thiol protease</keyword>
<dbReference type="Gene3D" id="3.90.1720.10">
    <property type="entry name" value="endopeptidase domain like (from Nostoc punctiforme)"/>
    <property type="match status" value="1"/>
</dbReference>
<proteinExistence type="inferred from homology"/>
<dbReference type="PROSITE" id="PS51935">
    <property type="entry name" value="NLPC_P60"/>
    <property type="match status" value="1"/>
</dbReference>
<dbReference type="InterPro" id="IPR000064">
    <property type="entry name" value="NLP_P60_dom"/>
</dbReference>
<reference evidence="6 7" key="1">
    <citation type="submission" date="2019-03" db="EMBL/GenBank/DDBJ databases">
        <title>Arthrobacter sp. nov., an bacterium isolated from biocrust in Mu Us Desert.</title>
        <authorList>
            <person name="Lixiong L."/>
        </authorList>
    </citation>
    <scope>NUCLEOTIDE SEQUENCE [LARGE SCALE GENOMIC DNA]</scope>
    <source>
        <strain evidence="6 7">SLN-3</strain>
    </source>
</reference>
<evidence type="ECO:0000256" key="2">
    <source>
        <dbReference type="ARBA" id="ARBA00022670"/>
    </source>
</evidence>
<dbReference type="InterPro" id="IPR051794">
    <property type="entry name" value="PG_Endopeptidase_C40"/>
</dbReference>
<dbReference type="AlphaFoldDB" id="A0A4R5TXB0"/>
<dbReference type="InterPro" id="IPR038765">
    <property type="entry name" value="Papain-like_cys_pep_sf"/>
</dbReference>
<organism evidence="6 7">
    <name type="scientific">Arthrobacter crusticola</name>
    <dbReference type="NCBI Taxonomy" id="2547960"/>
    <lineage>
        <taxon>Bacteria</taxon>
        <taxon>Bacillati</taxon>
        <taxon>Actinomycetota</taxon>
        <taxon>Actinomycetes</taxon>
        <taxon>Micrococcales</taxon>
        <taxon>Micrococcaceae</taxon>
        <taxon>Arthrobacter</taxon>
    </lineage>
</organism>
<dbReference type="GO" id="GO:0006508">
    <property type="term" value="P:proteolysis"/>
    <property type="evidence" value="ECO:0007669"/>
    <property type="project" value="UniProtKB-KW"/>
</dbReference>
<evidence type="ECO:0000256" key="4">
    <source>
        <dbReference type="ARBA" id="ARBA00022807"/>
    </source>
</evidence>
<dbReference type="Pfam" id="PF00877">
    <property type="entry name" value="NLPC_P60"/>
    <property type="match status" value="1"/>
</dbReference>
<evidence type="ECO:0000313" key="7">
    <source>
        <dbReference type="Proteomes" id="UP000295411"/>
    </source>
</evidence>
<dbReference type="PANTHER" id="PTHR47359">
    <property type="entry name" value="PEPTIDOGLYCAN DL-ENDOPEPTIDASE CWLO"/>
    <property type="match status" value="1"/>
</dbReference>
<dbReference type="RefSeq" id="WP_133404012.1">
    <property type="nucleotide sequence ID" value="NZ_SMTK01000003.1"/>
</dbReference>